<dbReference type="Pfam" id="PF20479">
    <property type="entry name" value="TMEM128"/>
    <property type="match status" value="1"/>
</dbReference>
<sequence length="122" mass="14381">MKTISFAQGVKLCFLVVILLKSEIREHLFESSFFGVSTVYVVTFLWGVFLPIFFYFSIYLPYYKRIHEEWSVSSPNLMYFMSFVMASSVLLLAMVLWKVWGFFTPFIMYLFLSCSIDVLNLL</sequence>
<reference evidence="2 3" key="1">
    <citation type="submission" date="2016-05" db="EMBL/GenBank/DDBJ databases">
        <title>Nuclear genome of Blastocystis sp. subtype 1 NandII.</title>
        <authorList>
            <person name="Gentekaki E."/>
            <person name="Curtis B."/>
            <person name="Stairs C."/>
            <person name="Eme L."/>
            <person name="Herman E."/>
            <person name="Klimes V."/>
            <person name="Arias M.C."/>
            <person name="Elias M."/>
            <person name="Hilliou F."/>
            <person name="Klute M."/>
            <person name="Malik S.-B."/>
            <person name="Pightling A."/>
            <person name="Rachubinski R."/>
            <person name="Salas D."/>
            <person name="Schlacht A."/>
            <person name="Suga H."/>
            <person name="Archibald J."/>
            <person name="Ball S.G."/>
            <person name="Clark G."/>
            <person name="Dacks J."/>
            <person name="Van Der Giezen M."/>
            <person name="Tsaousis A."/>
            <person name="Roger A."/>
        </authorList>
    </citation>
    <scope>NUCLEOTIDE SEQUENCE [LARGE SCALE GENOMIC DNA]</scope>
    <source>
        <strain evidence="3">ATCC 50177 / NandII</strain>
    </source>
</reference>
<dbReference type="InterPro" id="IPR033579">
    <property type="entry name" value="TMEM128"/>
</dbReference>
<feature type="transmembrane region" description="Helical" evidence="1">
    <location>
        <begin position="77"/>
        <end position="97"/>
    </location>
</feature>
<accession>A0A196S820</accession>
<protein>
    <submittedName>
        <fullName evidence="2">Uncharacterized protein</fullName>
    </submittedName>
</protein>
<dbReference type="EMBL" id="LXWW01000561">
    <property type="protein sequence ID" value="OAO12134.1"/>
    <property type="molecule type" value="Genomic_DNA"/>
</dbReference>
<keyword evidence="1" id="KW-0812">Transmembrane</keyword>
<keyword evidence="1" id="KW-0472">Membrane</keyword>
<name>A0A196S820_BLAHN</name>
<evidence type="ECO:0000313" key="2">
    <source>
        <dbReference type="EMBL" id="OAO12134.1"/>
    </source>
</evidence>
<dbReference type="PANTHER" id="PTHR31134:SF1">
    <property type="entry name" value="TRANSMEMBRANE PROTEIN 128"/>
    <property type="match status" value="1"/>
</dbReference>
<evidence type="ECO:0000256" key="1">
    <source>
        <dbReference type="SAM" id="Phobius"/>
    </source>
</evidence>
<gene>
    <name evidence="2" type="ORF">AV274_6184</name>
</gene>
<dbReference type="Proteomes" id="UP000078348">
    <property type="component" value="Unassembled WGS sequence"/>
</dbReference>
<feature type="transmembrane region" description="Helical" evidence="1">
    <location>
        <begin position="34"/>
        <end position="56"/>
    </location>
</feature>
<keyword evidence="1" id="KW-1133">Transmembrane helix</keyword>
<comment type="caution">
    <text evidence="2">The sequence shown here is derived from an EMBL/GenBank/DDBJ whole genome shotgun (WGS) entry which is preliminary data.</text>
</comment>
<dbReference type="PANTHER" id="PTHR31134">
    <property type="entry name" value="TRANSMEMBRANE PROTEIN 128"/>
    <property type="match status" value="1"/>
</dbReference>
<dbReference type="AlphaFoldDB" id="A0A196S820"/>
<organism evidence="2 3">
    <name type="scientific">Blastocystis sp. subtype 1 (strain ATCC 50177 / NandII)</name>
    <dbReference type="NCBI Taxonomy" id="478820"/>
    <lineage>
        <taxon>Eukaryota</taxon>
        <taxon>Sar</taxon>
        <taxon>Stramenopiles</taxon>
        <taxon>Bigyra</taxon>
        <taxon>Opalozoa</taxon>
        <taxon>Opalinata</taxon>
        <taxon>Blastocystidae</taxon>
        <taxon>Blastocystis</taxon>
    </lineage>
</organism>
<evidence type="ECO:0000313" key="3">
    <source>
        <dbReference type="Proteomes" id="UP000078348"/>
    </source>
</evidence>
<feature type="transmembrane region" description="Helical" evidence="1">
    <location>
        <begin position="103"/>
        <end position="121"/>
    </location>
</feature>
<proteinExistence type="predicted"/>
<keyword evidence="3" id="KW-1185">Reference proteome</keyword>